<dbReference type="InterPro" id="IPR025924">
    <property type="entry name" value="YHYH_dom"/>
</dbReference>
<evidence type="ECO:0000313" key="2">
    <source>
        <dbReference type="EMBL" id="MBJ7610056.1"/>
    </source>
</evidence>
<protein>
    <submittedName>
        <fullName evidence="2">YHYH protein</fullName>
    </submittedName>
</protein>
<name>A0A934NH39_9BACT</name>
<organism evidence="2 3">
    <name type="scientific">Candidatus Amunia macphersoniae</name>
    <dbReference type="NCBI Taxonomy" id="3127014"/>
    <lineage>
        <taxon>Bacteria</taxon>
        <taxon>Bacillati</taxon>
        <taxon>Candidatus Dormiibacterota</taxon>
        <taxon>Candidatus Dormibacteria</taxon>
        <taxon>Candidatus Aeolococcales</taxon>
        <taxon>Candidatus Aeolococcaceae</taxon>
        <taxon>Candidatus Amunia</taxon>
    </lineage>
</organism>
<sequence length="284" mass="29552">MTAGKPTPSSAAAGRTLRIGDGKVSTAPAVGSVDSCQTAFAPPSPSTSAPWIHPDGTWDPTAKPAVNGSVVWPQADYSVTLDNDTRTLTTNDLPVGGRTGAFSAAAAATGSGGATGSAAIRPQTYRFILPASPVIREQPACLPLGAIGVLNDGVLLYDALDAQGRDAVAHEIQDWCGGHPETSGAYHFHDVSTCFAVPLPFPAPVPDRPELIGYALDGFGIYIDRDSSGHLLTNADLDVCHGRTSLIPWDGKEVVMYHYDVTAAYPYTTGCFRGSGSGSAWNNH</sequence>
<accession>A0A934NH39</accession>
<gene>
    <name evidence="2" type="ORF">JF887_11595</name>
</gene>
<proteinExistence type="predicted"/>
<evidence type="ECO:0000313" key="3">
    <source>
        <dbReference type="Proteomes" id="UP000614410"/>
    </source>
</evidence>
<dbReference type="Pfam" id="PF14240">
    <property type="entry name" value="YHYH"/>
    <property type="match status" value="1"/>
</dbReference>
<comment type="caution">
    <text evidence="2">The sequence shown here is derived from an EMBL/GenBank/DDBJ whole genome shotgun (WGS) entry which is preliminary data.</text>
</comment>
<dbReference type="Proteomes" id="UP000614410">
    <property type="component" value="Unassembled WGS sequence"/>
</dbReference>
<dbReference type="PANTHER" id="PTHR30289:SF8">
    <property type="entry name" value="YHYH DOMAIN-CONTAINING PROTEIN"/>
    <property type="match status" value="1"/>
</dbReference>
<evidence type="ECO:0000259" key="1">
    <source>
        <dbReference type="Pfam" id="PF14240"/>
    </source>
</evidence>
<feature type="domain" description="YHYH" evidence="1">
    <location>
        <begin position="127"/>
        <end position="224"/>
    </location>
</feature>
<reference evidence="2 3" key="1">
    <citation type="submission" date="2020-10" db="EMBL/GenBank/DDBJ databases">
        <title>Ca. Dormibacterota MAGs.</title>
        <authorList>
            <person name="Montgomery K."/>
        </authorList>
    </citation>
    <scope>NUCLEOTIDE SEQUENCE [LARGE SCALE GENOMIC DNA]</scope>
    <source>
        <strain evidence="2">Mitchell_Peninsula_5</strain>
    </source>
</reference>
<dbReference type="EMBL" id="JAEKNN010000054">
    <property type="protein sequence ID" value="MBJ7610056.1"/>
    <property type="molecule type" value="Genomic_DNA"/>
</dbReference>
<dbReference type="AlphaFoldDB" id="A0A934NH39"/>
<dbReference type="PANTHER" id="PTHR30289">
    <property type="entry name" value="UNCHARACTERIZED PROTEIN YBCL-RELATED"/>
    <property type="match status" value="1"/>
</dbReference>